<dbReference type="AlphaFoldDB" id="A0A843W5C8"/>
<keyword evidence="3" id="KW-1185">Reference proteome</keyword>
<keyword evidence="1" id="KW-0732">Signal</keyword>
<feature type="signal peptide" evidence="1">
    <location>
        <begin position="1"/>
        <end position="31"/>
    </location>
</feature>
<comment type="caution">
    <text evidence="2">The sequence shown here is derived from an EMBL/GenBank/DDBJ whole genome shotgun (WGS) entry which is preliminary data.</text>
</comment>
<reference evidence="2" key="1">
    <citation type="submission" date="2017-07" db="EMBL/GenBank/DDBJ databases">
        <title>Taro Niue Genome Assembly and Annotation.</title>
        <authorList>
            <person name="Atibalentja N."/>
            <person name="Keating K."/>
            <person name="Fields C.J."/>
        </authorList>
    </citation>
    <scope>NUCLEOTIDE SEQUENCE</scope>
    <source>
        <strain evidence="2">Niue_2</strain>
        <tissue evidence="2">Leaf</tissue>
    </source>
</reference>
<gene>
    <name evidence="2" type="ORF">Taro_031097</name>
</gene>
<dbReference type="Proteomes" id="UP000652761">
    <property type="component" value="Unassembled WGS sequence"/>
</dbReference>
<evidence type="ECO:0000256" key="1">
    <source>
        <dbReference type="SAM" id="SignalP"/>
    </source>
</evidence>
<protein>
    <recommendedName>
        <fullName evidence="4">Secreted protein</fullName>
    </recommendedName>
</protein>
<feature type="chain" id="PRO_5032942313" description="Secreted protein" evidence="1">
    <location>
        <begin position="32"/>
        <end position="229"/>
    </location>
</feature>
<evidence type="ECO:0000313" key="2">
    <source>
        <dbReference type="EMBL" id="MQL98389.1"/>
    </source>
</evidence>
<accession>A0A843W5C8</accession>
<sequence>MRPQLGQTTVVRVFLWCSVAALSRSSGEVRGRSQGGEQREWLVPVRGGTGVCGFPTSWCVRGSGWFCLWALDLVEFPIFEVPTALAGEGLVIPTGLCSPGSLPLLPLGRGSSSRELGVERVVEAAVVPCAISSSESKCCELLYLSVELPCKVWVRGECGRSVCSCRGGAGLRYAVDLAGAFWRAKVDEELLLSRWLEGRKKVPPSLSRTAKNASAICIVTRITHPVGAS</sequence>
<evidence type="ECO:0000313" key="3">
    <source>
        <dbReference type="Proteomes" id="UP000652761"/>
    </source>
</evidence>
<proteinExistence type="predicted"/>
<name>A0A843W5C8_COLES</name>
<evidence type="ECO:0008006" key="4">
    <source>
        <dbReference type="Google" id="ProtNLM"/>
    </source>
</evidence>
<organism evidence="2 3">
    <name type="scientific">Colocasia esculenta</name>
    <name type="common">Wild taro</name>
    <name type="synonym">Arum esculentum</name>
    <dbReference type="NCBI Taxonomy" id="4460"/>
    <lineage>
        <taxon>Eukaryota</taxon>
        <taxon>Viridiplantae</taxon>
        <taxon>Streptophyta</taxon>
        <taxon>Embryophyta</taxon>
        <taxon>Tracheophyta</taxon>
        <taxon>Spermatophyta</taxon>
        <taxon>Magnoliopsida</taxon>
        <taxon>Liliopsida</taxon>
        <taxon>Araceae</taxon>
        <taxon>Aroideae</taxon>
        <taxon>Colocasieae</taxon>
        <taxon>Colocasia</taxon>
    </lineage>
</organism>
<dbReference type="EMBL" id="NMUH01002181">
    <property type="protein sequence ID" value="MQL98389.1"/>
    <property type="molecule type" value="Genomic_DNA"/>
</dbReference>